<name>A0A238HFZ3_9NEIS</name>
<evidence type="ECO:0000313" key="4">
    <source>
        <dbReference type="Proteomes" id="UP000215450"/>
    </source>
</evidence>
<evidence type="ECO:0000256" key="1">
    <source>
        <dbReference type="SAM" id="MobiDB-lite"/>
    </source>
</evidence>
<gene>
    <name evidence="3" type="ORF">KEBURONENSIS_00924</name>
    <name evidence="2" type="ORF">KEBURONENSIS_01337</name>
</gene>
<reference evidence="3 4" key="2">
    <citation type="submission" date="2017-06" db="EMBL/GenBank/DDBJ databases">
        <authorList>
            <person name="Kim H.J."/>
            <person name="Triplett B.A."/>
        </authorList>
    </citation>
    <scope>NUCLEOTIDE SEQUENCE [LARGE SCALE GENOMIC DNA]</scope>
    <source>
        <strain evidence="3">Kingella_eburonensis</strain>
    </source>
</reference>
<evidence type="ECO:0000313" key="2">
    <source>
        <dbReference type="EMBL" id="SMQ12437.1"/>
    </source>
</evidence>
<feature type="compositionally biased region" description="Polar residues" evidence="1">
    <location>
        <begin position="211"/>
        <end position="223"/>
    </location>
</feature>
<accession>A0A238HFZ3</accession>
<dbReference type="EMBL" id="FXUV01000021">
    <property type="protein sequence ID" value="SMQ12437.1"/>
    <property type="molecule type" value="Genomic_DNA"/>
</dbReference>
<keyword evidence="4" id="KW-1185">Reference proteome</keyword>
<dbReference type="RefSeq" id="WP_095062640.1">
    <property type="nucleotide sequence ID" value="NZ_FXUV02000014.1"/>
</dbReference>
<dbReference type="AlphaFoldDB" id="A0A238HFZ3"/>
<feature type="region of interest" description="Disordered" evidence="1">
    <location>
        <begin position="204"/>
        <end position="223"/>
    </location>
</feature>
<organism evidence="2">
    <name type="scientific">Kingella negevensis</name>
    <dbReference type="NCBI Taxonomy" id="1522312"/>
    <lineage>
        <taxon>Bacteria</taxon>
        <taxon>Pseudomonadati</taxon>
        <taxon>Pseudomonadota</taxon>
        <taxon>Betaproteobacteria</taxon>
        <taxon>Neisseriales</taxon>
        <taxon>Neisseriaceae</taxon>
        <taxon>Kingella</taxon>
    </lineage>
</organism>
<dbReference type="Proteomes" id="UP000215450">
    <property type="component" value="Unassembled WGS sequence"/>
</dbReference>
<sequence>MNTAKKHDNSIDAALWVLEKETAIIDYFAEISSNDDYSEAQISELTIYLETLRKGKIYSKAHTNKIALWLLSLTKMPIATQSELRQLGDNVIRSLKLYDKATKNTATHQTLVTSIIGKQWQQAYTKAVNDEILPKRRDKPTGYIIAQVYEILYRECGIDADAGIIRKILTLLNVDFRDNRIYEHLSPENRKRIRESVTKRREAAYSEASKKATSQNTPTDFRQPETTNLVISTSEAITRVKEILNQINDPEIAESLIFAIDEALQNFGDIEY</sequence>
<protein>
    <submittedName>
        <fullName evidence="2">Uncharacterized protein</fullName>
    </submittedName>
</protein>
<proteinExistence type="predicted"/>
<reference evidence="2" key="1">
    <citation type="submission" date="2017-05" db="EMBL/GenBank/DDBJ databases">
        <authorList>
            <person name="Song R."/>
            <person name="Chenine A.L."/>
            <person name="Ruprecht R.M."/>
        </authorList>
    </citation>
    <scope>NUCLEOTIDE SEQUENCE</scope>
    <source>
        <strain evidence="2">Kingella_eburonensis</strain>
    </source>
</reference>
<evidence type="ECO:0000313" key="3">
    <source>
        <dbReference type="EMBL" id="SNB61859.1"/>
    </source>
</evidence>
<dbReference type="EMBL" id="FXUV02000014">
    <property type="protein sequence ID" value="SNB61859.1"/>
    <property type="molecule type" value="Genomic_DNA"/>
</dbReference>